<sequence length="82" mass="9561">MDYELLSFVKRSERRKQIVTELQRPSTPKEIAQRVGVSLSHVSRTLREFREKGIAECKTPEAKMGRIYGLTEQGREILQEIQ</sequence>
<evidence type="ECO:0000313" key="3">
    <source>
        <dbReference type="Proteomes" id="UP000070257"/>
    </source>
</evidence>
<dbReference type="InterPro" id="IPR036390">
    <property type="entry name" value="WH_DNA-bd_sf"/>
</dbReference>
<dbReference type="Pfam" id="PF25213">
    <property type="entry name" value="HVO_A0261_N"/>
    <property type="match status" value="1"/>
</dbReference>
<dbReference type="InterPro" id="IPR011991">
    <property type="entry name" value="ArsR-like_HTH"/>
</dbReference>
<dbReference type="AlphaFoldDB" id="A0A656YVX7"/>
<gene>
    <name evidence="2" type="ORF">AKJ39_02855</name>
</gene>
<dbReference type="InterPro" id="IPR057527">
    <property type="entry name" value="HVO_A0261-like_N"/>
</dbReference>
<accession>A0A656YVX7</accession>
<dbReference type="SUPFAM" id="SSF46785">
    <property type="entry name" value="Winged helix' DNA-binding domain"/>
    <property type="match status" value="1"/>
</dbReference>
<dbReference type="EMBL" id="LHXT01000038">
    <property type="protein sequence ID" value="KXA97906.1"/>
    <property type="molecule type" value="Genomic_DNA"/>
</dbReference>
<feature type="domain" description="HVO-A0261-like N-terminal" evidence="1">
    <location>
        <begin position="6"/>
        <end position="81"/>
    </location>
</feature>
<reference evidence="2 3" key="1">
    <citation type="journal article" date="2016" name="Sci. Rep.">
        <title>Metabolic traits of an uncultured archaeal lineage -MSBL1- from brine pools of the Red Sea.</title>
        <authorList>
            <person name="Mwirichia R."/>
            <person name="Alam I."/>
            <person name="Rashid M."/>
            <person name="Vinu M."/>
            <person name="Ba-Alawi W."/>
            <person name="Anthony Kamau A."/>
            <person name="Kamanda Ngugi D."/>
            <person name="Goker M."/>
            <person name="Klenk H.P."/>
            <person name="Bajic V."/>
            <person name="Stingl U."/>
        </authorList>
    </citation>
    <scope>NUCLEOTIDE SEQUENCE [LARGE SCALE GENOMIC DNA]</scope>
    <source>
        <strain evidence="2">SCGC-AAA259J03</strain>
    </source>
</reference>
<proteinExistence type="predicted"/>
<protein>
    <recommendedName>
        <fullName evidence="1">HVO-A0261-like N-terminal domain-containing protein</fullName>
    </recommendedName>
</protein>
<dbReference type="CDD" id="cd00090">
    <property type="entry name" value="HTH_ARSR"/>
    <property type="match status" value="1"/>
</dbReference>
<dbReference type="InterPro" id="IPR036388">
    <property type="entry name" value="WH-like_DNA-bd_sf"/>
</dbReference>
<organism evidence="2 3">
    <name type="scientific">candidate division MSBL1 archaeon SCGC-AAA259J03</name>
    <dbReference type="NCBI Taxonomy" id="1698269"/>
    <lineage>
        <taxon>Archaea</taxon>
        <taxon>Methanobacteriati</taxon>
        <taxon>Methanobacteriota</taxon>
        <taxon>candidate division MSBL1</taxon>
    </lineage>
</organism>
<dbReference type="Gene3D" id="1.10.10.10">
    <property type="entry name" value="Winged helix-like DNA-binding domain superfamily/Winged helix DNA-binding domain"/>
    <property type="match status" value="1"/>
</dbReference>
<name>A0A656YVX7_9EURY</name>
<dbReference type="Proteomes" id="UP000070257">
    <property type="component" value="Unassembled WGS sequence"/>
</dbReference>
<evidence type="ECO:0000313" key="2">
    <source>
        <dbReference type="EMBL" id="KXA97906.1"/>
    </source>
</evidence>
<comment type="caution">
    <text evidence="2">The sequence shown here is derived from an EMBL/GenBank/DDBJ whole genome shotgun (WGS) entry which is preliminary data.</text>
</comment>
<keyword evidence="3" id="KW-1185">Reference proteome</keyword>
<evidence type="ECO:0000259" key="1">
    <source>
        <dbReference type="Pfam" id="PF25213"/>
    </source>
</evidence>